<evidence type="ECO:0008006" key="4">
    <source>
        <dbReference type="Google" id="ProtNLM"/>
    </source>
</evidence>
<sequence length="459" mass="51828">MSRFTHTLLGTALAVSLLGSGLVHAKVSNEEAARLGQDLTPMGAEKAGNADGSIPAWTGKWRGLPPQLKYAGPGTPYPDPYAAEKPLFVIDAKNMDKYADNLTDGQKALLKRYPDSFKIPVYPSHRDFRFDQRLEEAVKKNAVTAELSNDNNDTQNAWAASPFPIPKNGSELMFNHTLAGRANTEEANYQQAVVYSNKERVLEEVNYKIYSIWSSPDKTLDSANGILTNFLITTLEPVRKKGEIVVGHEFINPTASPRQAWQYSPGQRRVRRAPTVGYDSPTGAGGFRVYDEDRLFNGAPDRYNWTIVGKKEIYIPYHNYKIDDPSVTSDQILATTGHVDPQYMRYEKHRVWVLQATLKEGARHVYAKRVMYLDEDTWAATLADNYDSRGQLWRTNMQTSIYAYEMQRYHARLGIYHDLIAGSYLVDRMLVDQKPAKLNATAFTEDEFTPGNLRKLGTR</sequence>
<protein>
    <recommendedName>
        <fullName evidence="4">DUF1329 domain-containing protein</fullName>
    </recommendedName>
</protein>
<evidence type="ECO:0000313" key="2">
    <source>
        <dbReference type="EMBL" id="KJZ33391.1"/>
    </source>
</evidence>
<gene>
    <name evidence="2" type="ORF">VC34_29850</name>
</gene>
<evidence type="ECO:0000313" key="3">
    <source>
        <dbReference type="Proteomes" id="UP000033500"/>
    </source>
</evidence>
<dbReference type="Proteomes" id="UP000033500">
    <property type="component" value="Unassembled WGS sequence"/>
</dbReference>
<dbReference type="Pfam" id="PF07044">
    <property type="entry name" value="DUF1329"/>
    <property type="match status" value="1"/>
</dbReference>
<evidence type="ECO:0000256" key="1">
    <source>
        <dbReference type="SAM" id="SignalP"/>
    </source>
</evidence>
<comment type="caution">
    <text evidence="2">The sequence shown here is derived from an EMBL/GenBank/DDBJ whole genome shotgun (WGS) entry which is preliminary data.</text>
</comment>
<dbReference type="PATRIC" id="fig|294.131.peg.5734"/>
<dbReference type="RefSeq" id="WP_046049820.1">
    <property type="nucleotide sequence ID" value="NZ_LACD01000052.1"/>
</dbReference>
<name>A0A0F4SMK0_PSEFL</name>
<reference evidence="2 3" key="1">
    <citation type="submission" date="2015-03" db="EMBL/GenBank/DDBJ databases">
        <title>Comparative genomics of Pseudomonas insights into diversity of traits involved in vanlence and defense.</title>
        <authorList>
            <person name="Qin Y."/>
        </authorList>
    </citation>
    <scope>NUCLEOTIDE SEQUENCE [LARGE SCALE GENOMIC DNA]</scope>
    <source>
        <strain evidence="2 3">C3</strain>
    </source>
</reference>
<dbReference type="Gene3D" id="2.50.20.10">
    <property type="entry name" value="Lipoprotein localisation LolA/LolB/LppX"/>
    <property type="match status" value="1"/>
</dbReference>
<feature type="chain" id="PRO_5002477594" description="DUF1329 domain-containing protein" evidence="1">
    <location>
        <begin position="26"/>
        <end position="459"/>
    </location>
</feature>
<dbReference type="CDD" id="cd16329">
    <property type="entry name" value="LolA_like"/>
    <property type="match status" value="1"/>
</dbReference>
<keyword evidence="1" id="KW-0732">Signal</keyword>
<dbReference type="EMBL" id="LACD01000052">
    <property type="protein sequence ID" value="KJZ33391.1"/>
    <property type="molecule type" value="Genomic_DNA"/>
</dbReference>
<dbReference type="AlphaFoldDB" id="A0A0F4SMK0"/>
<dbReference type="InterPro" id="IPR010752">
    <property type="entry name" value="DUF1329"/>
</dbReference>
<proteinExistence type="predicted"/>
<feature type="signal peptide" evidence="1">
    <location>
        <begin position="1"/>
        <end position="25"/>
    </location>
</feature>
<organism evidence="2 3">
    <name type="scientific">Pseudomonas fluorescens</name>
    <dbReference type="NCBI Taxonomy" id="294"/>
    <lineage>
        <taxon>Bacteria</taxon>
        <taxon>Pseudomonadati</taxon>
        <taxon>Pseudomonadota</taxon>
        <taxon>Gammaproteobacteria</taxon>
        <taxon>Pseudomonadales</taxon>
        <taxon>Pseudomonadaceae</taxon>
        <taxon>Pseudomonas</taxon>
    </lineage>
</organism>
<accession>A0A0F4SMK0</accession>